<sequence length="401" mass="44104">MERGQWEGADRRFEQALFISTISGTLINSMLVVLLVQGKGYQSSQVGLVAGVTPLLAACTCIPWGRVLDAGKRLVAFSSVIQFLNAGLIFLMLVVKDFTLFFILNLIRNILTLPCSGMQEEYLLHLVNTKEVKYGRIRKWGTIGYAFTGLVAPVLVGSAGLDGILILGAVLALVAGGLFGTLPEIGKRSKEVQVERVEKAEDHLLGQLIRLIHNRQFLTIMILSFTVYGVLTSASNYGIQTILMDMEAPTEIISALPFITVVMEIVFLTVADRMDLRGKENRIFLLAVFLCMVRWGMMSVTDSYWVVFLLAGIHGIVCGMTLGIQTSMVGRDVEPEVRSTAFLILSVGGFHIVPAVLNLMLSFEEVNIGAVYFLISVPGAYLVIRQVIWEIQIRGAQNVKV</sequence>
<name>G5ILT0_9FIRM</name>
<feature type="transmembrane region" description="Helical" evidence="8">
    <location>
        <begin position="164"/>
        <end position="182"/>
    </location>
</feature>
<keyword evidence="4" id="KW-0997">Cell inner membrane</keyword>
<feature type="transmembrane region" description="Helical" evidence="8">
    <location>
        <begin position="306"/>
        <end position="329"/>
    </location>
</feature>
<reference evidence="10 11" key="1">
    <citation type="submission" date="2011-08" db="EMBL/GenBank/DDBJ databases">
        <title>The Genome Sequence of Clostridium hathewayi WAL-18680.</title>
        <authorList>
            <consortium name="The Broad Institute Genome Sequencing Platform"/>
            <person name="Earl A."/>
            <person name="Ward D."/>
            <person name="Feldgarden M."/>
            <person name="Gevers D."/>
            <person name="Finegold S.M."/>
            <person name="Summanen P.H."/>
            <person name="Molitoris D.R."/>
            <person name="Song M."/>
            <person name="Daigneault M."/>
            <person name="Allen-Vercoe E."/>
            <person name="Young S.K."/>
            <person name="Zeng Q."/>
            <person name="Gargeya S."/>
            <person name="Fitzgerald M."/>
            <person name="Haas B."/>
            <person name="Abouelleil A."/>
            <person name="Alvarado L."/>
            <person name="Arachchi H.M."/>
            <person name="Berlin A."/>
            <person name="Brown A."/>
            <person name="Chapman S.B."/>
            <person name="Chen Z."/>
            <person name="Dunbar C."/>
            <person name="Freedman E."/>
            <person name="Gearin G."/>
            <person name="Gellesch M."/>
            <person name="Goldberg J."/>
            <person name="Griggs A."/>
            <person name="Gujja S."/>
            <person name="Heiman D."/>
            <person name="Howarth C."/>
            <person name="Larson L."/>
            <person name="Lui A."/>
            <person name="MacDonald P.J.P."/>
            <person name="Montmayeur A."/>
            <person name="Murphy C."/>
            <person name="Neiman D."/>
            <person name="Pearson M."/>
            <person name="Priest M."/>
            <person name="Roberts A."/>
            <person name="Saif S."/>
            <person name="Shea T."/>
            <person name="Shenoy N."/>
            <person name="Sisk P."/>
            <person name="Stolte C."/>
            <person name="Sykes S."/>
            <person name="Wortman J."/>
            <person name="Nusbaum C."/>
            <person name="Birren B."/>
        </authorList>
    </citation>
    <scope>NUCLEOTIDE SEQUENCE [LARGE SCALE GENOMIC DNA]</scope>
    <source>
        <strain evidence="10 11">WAL-18680</strain>
    </source>
</reference>
<dbReference type="Gene3D" id="1.20.1250.20">
    <property type="entry name" value="MFS general substrate transporter like domains"/>
    <property type="match status" value="2"/>
</dbReference>
<organism evidence="10 11">
    <name type="scientific">Hungatella hathewayi WAL-18680</name>
    <dbReference type="NCBI Taxonomy" id="742737"/>
    <lineage>
        <taxon>Bacteria</taxon>
        <taxon>Bacillati</taxon>
        <taxon>Bacillota</taxon>
        <taxon>Clostridia</taxon>
        <taxon>Lachnospirales</taxon>
        <taxon>Lachnospiraceae</taxon>
        <taxon>Hungatella</taxon>
    </lineage>
</organism>
<evidence type="ECO:0000256" key="3">
    <source>
        <dbReference type="ARBA" id="ARBA00022475"/>
    </source>
</evidence>
<feature type="transmembrane region" description="Helical" evidence="8">
    <location>
        <begin position="48"/>
        <end position="68"/>
    </location>
</feature>
<accession>G5ILT0</accession>
<dbReference type="InterPro" id="IPR024989">
    <property type="entry name" value="MFS_assoc_dom"/>
</dbReference>
<comment type="subcellular location">
    <subcellularLocation>
        <location evidence="1">Cell inner membrane</location>
        <topology evidence="1">Multi-pass membrane protein</topology>
    </subcellularLocation>
</comment>
<keyword evidence="7 8" id="KW-0472">Membrane</keyword>
<keyword evidence="11" id="KW-1185">Reference proteome</keyword>
<feature type="transmembrane region" description="Helical" evidence="8">
    <location>
        <begin position="74"/>
        <end position="95"/>
    </location>
</feature>
<dbReference type="Pfam" id="PF12832">
    <property type="entry name" value="MFS_1_like"/>
    <property type="match status" value="1"/>
</dbReference>
<evidence type="ECO:0000256" key="7">
    <source>
        <dbReference type="ARBA" id="ARBA00023136"/>
    </source>
</evidence>
<feature type="domain" description="Major facilitator superfamily associated" evidence="9">
    <location>
        <begin position="36"/>
        <end position="340"/>
    </location>
</feature>
<keyword evidence="3" id="KW-1003">Cell membrane</keyword>
<keyword evidence="2" id="KW-0813">Transport</keyword>
<dbReference type="EMBL" id="ADLN01000120">
    <property type="protein sequence ID" value="EHI57349.1"/>
    <property type="molecule type" value="Genomic_DNA"/>
</dbReference>
<dbReference type="RefSeq" id="WP_006782446.1">
    <property type="nucleotide sequence ID" value="NZ_CP040506.1"/>
</dbReference>
<feature type="transmembrane region" description="Helical" evidence="8">
    <location>
        <begin position="217"/>
        <end position="240"/>
    </location>
</feature>
<feature type="transmembrane region" description="Helical" evidence="8">
    <location>
        <begin position="366"/>
        <end position="384"/>
    </location>
</feature>
<feature type="transmembrane region" description="Helical" evidence="8">
    <location>
        <begin position="341"/>
        <end position="360"/>
    </location>
</feature>
<evidence type="ECO:0000256" key="6">
    <source>
        <dbReference type="ARBA" id="ARBA00022989"/>
    </source>
</evidence>
<protein>
    <recommendedName>
        <fullName evidence="9">Major facilitator superfamily associated domain-containing protein</fullName>
    </recommendedName>
</protein>
<comment type="caution">
    <text evidence="10">The sequence shown here is derived from an EMBL/GenBank/DDBJ whole genome shotgun (WGS) entry which is preliminary data.</text>
</comment>
<feature type="transmembrane region" description="Helical" evidence="8">
    <location>
        <begin position="140"/>
        <end position="158"/>
    </location>
</feature>
<dbReference type="PANTHER" id="PTHR23522">
    <property type="entry name" value="BLL5896 PROTEIN"/>
    <property type="match status" value="1"/>
</dbReference>
<dbReference type="InterPro" id="IPR036259">
    <property type="entry name" value="MFS_trans_sf"/>
</dbReference>
<dbReference type="CDD" id="cd06174">
    <property type="entry name" value="MFS"/>
    <property type="match status" value="1"/>
</dbReference>
<evidence type="ECO:0000256" key="4">
    <source>
        <dbReference type="ARBA" id="ARBA00022519"/>
    </source>
</evidence>
<proteinExistence type="predicted"/>
<evidence type="ECO:0000256" key="8">
    <source>
        <dbReference type="SAM" id="Phobius"/>
    </source>
</evidence>
<evidence type="ECO:0000256" key="2">
    <source>
        <dbReference type="ARBA" id="ARBA00022448"/>
    </source>
</evidence>
<dbReference type="PATRIC" id="fig|742737.3.peg.4443"/>
<evidence type="ECO:0000313" key="11">
    <source>
        <dbReference type="Proteomes" id="UP000005384"/>
    </source>
</evidence>
<evidence type="ECO:0000313" key="10">
    <source>
        <dbReference type="EMBL" id="EHI57349.1"/>
    </source>
</evidence>
<evidence type="ECO:0000259" key="9">
    <source>
        <dbReference type="Pfam" id="PF12832"/>
    </source>
</evidence>
<dbReference type="AlphaFoldDB" id="G5ILT0"/>
<keyword evidence="6 8" id="KW-1133">Transmembrane helix</keyword>
<evidence type="ECO:0000256" key="1">
    <source>
        <dbReference type="ARBA" id="ARBA00004429"/>
    </source>
</evidence>
<feature type="transmembrane region" description="Helical" evidence="8">
    <location>
        <begin position="16"/>
        <end position="36"/>
    </location>
</feature>
<feature type="transmembrane region" description="Helical" evidence="8">
    <location>
        <begin position="252"/>
        <end position="271"/>
    </location>
</feature>
<evidence type="ECO:0000256" key="5">
    <source>
        <dbReference type="ARBA" id="ARBA00022692"/>
    </source>
</evidence>
<keyword evidence="5 8" id="KW-0812">Transmembrane</keyword>
<dbReference type="Proteomes" id="UP000005384">
    <property type="component" value="Unassembled WGS sequence"/>
</dbReference>
<feature type="transmembrane region" description="Helical" evidence="8">
    <location>
        <begin position="283"/>
        <end position="300"/>
    </location>
</feature>
<dbReference type="SUPFAM" id="SSF103473">
    <property type="entry name" value="MFS general substrate transporter"/>
    <property type="match status" value="1"/>
</dbReference>
<dbReference type="PANTHER" id="PTHR23522:SF10">
    <property type="entry name" value="3-PHENYLPROPIONIC ACID TRANSPORTER-RELATED"/>
    <property type="match status" value="1"/>
</dbReference>
<gene>
    <name evidence="10" type="ORF">HMPREF9473_04458</name>
</gene>
<dbReference type="GO" id="GO:0005886">
    <property type="term" value="C:plasma membrane"/>
    <property type="evidence" value="ECO:0007669"/>
    <property type="project" value="UniProtKB-SubCell"/>
</dbReference>
<dbReference type="HOGENOM" id="CLU_013133_6_1_9"/>